<evidence type="ECO:0000256" key="1">
    <source>
        <dbReference type="ARBA" id="ARBA00022679"/>
    </source>
</evidence>
<proteinExistence type="predicted"/>
<feature type="domain" description="Glycosyltransferase subfamily 4-like N-terminal" evidence="3">
    <location>
        <begin position="16"/>
        <end position="174"/>
    </location>
</feature>
<dbReference type="Pfam" id="PF13439">
    <property type="entry name" value="Glyco_transf_4"/>
    <property type="match status" value="1"/>
</dbReference>
<evidence type="ECO:0000259" key="2">
    <source>
        <dbReference type="Pfam" id="PF00534"/>
    </source>
</evidence>
<accession>A0A1H0I3N3</accession>
<protein>
    <submittedName>
        <fullName evidence="4">Glycosyltransferase involved in cell wall bisynthesis</fullName>
    </submittedName>
</protein>
<dbReference type="PANTHER" id="PTHR46401">
    <property type="entry name" value="GLYCOSYLTRANSFERASE WBBK-RELATED"/>
    <property type="match status" value="1"/>
</dbReference>
<dbReference type="PANTHER" id="PTHR46401:SF2">
    <property type="entry name" value="GLYCOSYLTRANSFERASE WBBK-RELATED"/>
    <property type="match status" value="1"/>
</dbReference>
<evidence type="ECO:0000259" key="3">
    <source>
        <dbReference type="Pfam" id="PF13439"/>
    </source>
</evidence>
<dbReference type="InterPro" id="IPR028098">
    <property type="entry name" value="Glyco_trans_4-like_N"/>
</dbReference>
<evidence type="ECO:0000313" key="4">
    <source>
        <dbReference type="EMBL" id="SDO26097.1"/>
    </source>
</evidence>
<dbReference type="GO" id="GO:0009103">
    <property type="term" value="P:lipopolysaccharide biosynthetic process"/>
    <property type="evidence" value="ECO:0007669"/>
    <property type="project" value="TreeGrafter"/>
</dbReference>
<sequence length="375" mass="42275">MKIGFDGKRATNNLTGLGNYSRSLIAQLAEFFPQNQYFVYSPKIKEHAQIRHFLTAKGIESRLPDQPGLFWRTSGIKKQLLKDNIDLFHGLSHEIPLQIQNSGIHSIVTIHDLIFLKFPQYFGRIDRLIYKMKARYACRNADKIVAISECTKKDIIEFFHTDPDKIEVIYQSCDDSFKSPSSAQTKQEVRIKHDLPPKYILNVGTIETRKNLLTLIKALPQIHAGYKLVVVGKRTAYADLVHQQIASLGLKDRVHFLQNVPFDELPSIYQMADAFVYPSLYEGFGIPIIEALYSGIPVVAATGSCLEEAGGENSLYVSPYDHAALSAAINKILNDPTLAGDMKIRGLEYVQKFNTRVIAGDLMKVYTQVLSSHQK</sequence>
<dbReference type="Proteomes" id="UP000183200">
    <property type="component" value="Unassembled WGS sequence"/>
</dbReference>
<dbReference type="InterPro" id="IPR001296">
    <property type="entry name" value="Glyco_trans_1"/>
</dbReference>
<dbReference type="Gene3D" id="3.40.50.2000">
    <property type="entry name" value="Glycogen Phosphorylase B"/>
    <property type="match status" value="2"/>
</dbReference>
<dbReference type="RefSeq" id="WP_074612241.1">
    <property type="nucleotide sequence ID" value="NZ_FNGY01000013.1"/>
</dbReference>
<keyword evidence="5" id="KW-1185">Reference proteome</keyword>
<name>A0A1H0I3N3_9SPHI</name>
<dbReference type="EMBL" id="FNGY01000013">
    <property type="protein sequence ID" value="SDO26097.1"/>
    <property type="molecule type" value="Genomic_DNA"/>
</dbReference>
<keyword evidence="1 4" id="KW-0808">Transferase</keyword>
<dbReference type="AlphaFoldDB" id="A0A1H0I3N3"/>
<dbReference type="Pfam" id="PF00534">
    <property type="entry name" value="Glycos_transf_1"/>
    <property type="match status" value="1"/>
</dbReference>
<dbReference type="SUPFAM" id="SSF53756">
    <property type="entry name" value="UDP-Glycosyltransferase/glycogen phosphorylase"/>
    <property type="match status" value="1"/>
</dbReference>
<feature type="domain" description="Glycosyl transferase family 1" evidence="2">
    <location>
        <begin position="187"/>
        <end position="344"/>
    </location>
</feature>
<reference evidence="5" key="1">
    <citation type="submission" date="2016-10" db="EMBL/GenBank/DDBJ databases">
        <authorList>
            <person name="Varghese N."/>
            <person name="Submissions S."/>
        </authorList>
    </citation>
    <scope>NUCLEOTIDE SEQUENCE [LARGE SCALE GENOMIC DNA]</scope>
    <source>
        <strain evidence="5">DSM 19110</strain>
    </source>
</reference>
<dbReference type="STRING" id="430522.BFS30_13800"/>
<evidence type="ECO:0000313" key="5">
    <source>
        <dbReference type="Proteomes" id="UP000183200"/>
    </source>
</evidence>
<organism evidence="4 5">
    <name type="scientific">Pedobacter steynii</name>
    <dbReference type="NCBI Taxonomy" id="430522"/>
    <lineage>
        <taxon>Bacteria</taxon>
        <taxon>Pseudomonadati</taxon>
        <taxon>Bacteroidota</taxon>
        <taxon>Sphingobacteriia</taxon>
        <taxon>Sphingobacteriales</taxon>
        <taxon>Sphingobacteriaceae</taxon>
        <taxon>Pedobacter</taxon>
    </lineage>
</organism>
<dbReference type="GO" id="GO:0016757">
    <property type="term" value="F:glycosyltransferase activity"/>
    <property type="evidence" value="ECO:0007669"/>
    <property type="project" value="InterPro"/>
</dbReference>
<gene>
    <name evidence="4" type="ORF">SAMN05421820_11331</name>
</gene>
<dbReference type="CDD" id="cd03809">
    <property type="entry name" value="GT4_MtfB-like"/>
    <property type="match status" value="1"/>
</dbReference>
<dbReference type="OrthoDB" id="9801609at2"/>